<dbReference type="InterPro" id="IPR035985">
    <property type="entry name" value="Ubiquitin-activating_enz"/>
</dbReference>
<evidence type="ECO:0000313" key="2">
    <source>
        <dbReference type="EMBL" id="TDP54566.1"/>
    </source>
</evidence>
<evidence type="ECO:0000313" key="3">
    <source>
        <dbReference type="Proteomes" id="UP000295500"/>
    </source>
</evidence>
<dbReference type="GO" id="GO:0061504">
    <property type="term" value="P:cyclic threonylcarbamoyladenosine biosynthetic process"/>
    <property type="evidence" value="ECO:0007669"/>
    <property type="project" value="TreeGrafter"/>
</dbReference>
<dbReference type="SUPFAM" id="SSF69572">
    <property type="entry name" value="Activating enzymes of the ubiquitin-like proteins"/>
    <property type="match status" value="1"/>
</dbReference>
<sequence length="230" mass="25074">MSFDERTRLLIGDEGVDRLAGARILVFGLGGVGGYVCEALARAGVGALDIVDNDEIDETNINRQIIATRDTIGREKIRVMMNRIRSINPNCKLTGYDCFYLPDDDSAGLFDFSNFDYVVDAIDTVAAKVDIIARCKDAGTPVISAMGTGNKMDAGRFQIADISKTSVCPLARVMRKELRDRGITDVKVLFSKEEPVKTGQRTPGSISYVPPVAGLLMAGQVIRDILNEKH</sequence>
<protein>
    <submittedName>
        <fullName evidence="2">tRNA A37 threonylcarbamoyladenosine dehydratase</fullName>
    </submittedName>
</protein>
<name>A0A4R6Q1R2_9FIRM</name>
<evidence type="ECO:0000259" key="1">
    <source>
        <dbReference type="Pfam" id="PF00899"/>
    </source>
</evidence>
<comment type="caution">
    <text evidence="2">The sequence shown here is derived from an EMBL/GenBank/DDBJ whole genome shotgun (WGS) entry which is preliminary data.</text>
</comment>
<dbReference type="Gene3D" id="3.40.50.720">
    <property type="entry name" value="NAD(P)-binding Rossmann-like Domain"/>
    <property type="match status" value="1"/>
</dbReference>
<gene>
    <name evidence="2" type="ORF">EV211_12118</name>
</gene>
<dbReference type="PANTHER" id="PTHR43267:SF1">
    <property type="entry name" value="TRNA THREONYLCARBAMOYLADENOSINE DEHYDRATASE"/>
    <property type="match status" value="1"/>
</dbReference>
<dbReference type="Proteomes" id="UP000295500">
    <property type="component" value="Unassembled WGS sequence"/>
</dbReference>
<dbReference type="InterPro" id="IPR045886">
    <property type="entry name" value="ThiF/MoeB/HesA"/>
</dbReference>
<accession>A0A4R6Q1R2</accession>
<dbReference type="OrthoDB" id="9804150at2"/>
<dbReference type="EMBL" id="SNXO01000021">
    <property type="protein sequence ID" value="TDP54566.1"/>
    <property type="molecule type" value="Genomic_DNA"/>
</dbReference>
<organism evidence="2 3">
    <name type="scientific">Aminicella lysinilytica</name>
    <dbReference type="NCBI Taxonomy" id="433323"/>
    <lineage>
        <taxon>Bacteria</taxon>
        <taxon>Bacillati</taxon>
        <taxon>Bacillota</taxon>
        <taxon>Clostridia</taxon>
        <taxon>Peptostreptococcales</taxon>
        <taxon>Anaerovoracaceae</taxon>
        <taxon>Aminicella</taxon>
    </lineage>
</organism>
<dbReference type="RefSeq" id="WP_133528632.1">
    <property type="nucleotide sequence ID" value="NZ_SNXO01000021.1"/>
</dbReference>
<reference evidence="2 3" key="1">
    <citation type="submission" date="2019-03" db="EMBL/GenBank/DDBJ databases">
        <title>Genomic Encyclopedia of Type Strains, Phase IV (KMG-IV): sequencing the most valuable type-strain genomes for metagenomic binning, comparative biology and taxonomic classification.</title>
        <authorList>
            <person name="Goeker M."/>
        </authorList>
    </citation>
    <scope>NUCLEOTIDE SEQUENCE [LARGE SCALE GENOMIC DNA]</scope>
    <source>
        <strain evidence="2 3">DSM 28287</strain>
    </source>
</reference>
<keyword evidence="3" id="KW-1185">Reference proteome</keyword>
<dbReference type="GO" id="GO:0008641">
    <property type="term" value="F:ubiquitin-like modifier activating enzyme activity"/>
    <property type="evidence" value="ECO:0007669"/>
    <property type="project" value="InterPro"/>
</dbReference>
<feature type="domain" description="THIF-type NAD/FAD binding fold" evidence="1">
    <location>
        <begin position="10"/>
        <end position="228"/>
    </location>
</feature>
<dbReference type="CDD" id="cd00755">
    <property type="entry name" value="YgdL_like"/>
    <property type="match status" value="1"/>
</dbReference>
<dbReference type="InterPro" id="IPR000594">
    <property type="entry name" value="ThiF_NAD_FAD-bd"/>
</dbReference>
<dbReference type="Pfam" id="PF00899">
    <property type="entry name" value="ThiF"/>
    <property type="match status" value="1"/>
</dbReference>
<proteinExistence type="predicted"/>
<dbReference type="PANTHER" id="PTHR43267">
    <property type="entry name" value="TRNA THREONYLCARBAMOYLADENOSINE DEHYDRATASE"/>
    <property type="match status" value="1"/>
</dbReference>
<dbReference type="AlphaFoldDB" id="A0A4R6Q1R2"/>
<dbReference type="GO" id="GO:0061503">
    <property type="term" value="F:tRNA threonylcarbamoyladenosine dehydratase"/>
    <property type="evidence" value="ECO:0007669"/>
    <property type="project" value="TreeGrafter"/>
</dbReference>